<dbReference type="OrthoDB" id="5793320at2"/>
<dbReference type="Pfam" id="PF18393">
    <property type="entry name" value="MotY_N"/>
    <property type="match status" value="1"/>
</dbReference>
<dbReference type="Proteomes" id="UP000276634">
    <property type="component" value="Unassembled WGS sequence"/>
</dbReference>
<keyword evidence="5" id="KW-1185">Reference proteome</keyword>
<dbReference type="Gene3D" id="3.30.1330.60">
    <property type="entry name" value="OmpA-like domain"/>
    <property type="match status" value="1"/>
</dbReference>
<comment type="caution">
    <text evidence="4">The sequence shown here is derived from an EMBL/GenBank/DDBJ whole genome shotgun (WGS) entry which is preliminary data.</text>
</comment>
<dbReference type="PROSITE" id="PS51123">
    <property type="entry name" value="OMPA_2"/>
    <property type="match status" value="1"/>
</dbReference>
<dbReference type="InterPro" id="IPR050330">
    <property type="entry name" value="Bact_OuterMem_StrucFunc"/>
</dbReference>
<gene>
    <name evidence="4" type="ORF">EDC57_0958</name>
</gene>
<evidence type="ECO:0000313" key="4">
    <source>
        <dbReference type="EMBL" id="ROR35041.1"/>
    </source>
</evidence>
<keyword evidence="2" id="KW-0732">Signal</keyword>
<dbReference type="Gene3D" id="2.60.40.2540">
    <property type="match status" value="1"/>
</dbReference>
<dbReference type="InterPro" id="IPR006665">
    <property type="entry name" value="OmpA-like"/>
</dbReference>
<dbReference type="PANTHER" id="PTHR30329">
    <property type="entry name" value="STATOR ELEMENT OF FLAGELLAR MOTOR COMPLEX"/>
    <property type="match status" value="1"/>
</dbReference>
<dbReference type="RefSeq" id="WP_123400692.1">
    <property type="nucleotide sequence ID" value="NZ_RJVI01000001.1"/>
</dbReference>
<feature type="signal peptide" evidence="2">
    <location>
        <begin position="1"/>
        <end position="18"/>
    </location>
</feature>
<organism evidence="4 5">
    <name type="scientific">Inmirania thermothiophila</name>
    <dbReference type="NCBI Taxonomy" id="1750597"/>
    <lineage>
        <taxon>Bacteria</taxon>
        <taxon>Pseudomonadati</taxon>
        <taxon>Pseudomonadota</taxon>
        <taxon>Gammaproteobacteria</taxon>
        <taxon>Chromatiales</taxon>
        <taxon>Ectothiorhodospiraceae</taxon>
        <taxon>Inmirania</taxon>
    </lineage>
</organism>
<accession>A0A3N1Y916</accession>
<dbReference type="Pfam" id="PF00691">
    <property type="entry name" value="OmpA"/>
    <property type="match status" value="1"/>
</dbReference>
<reference evidence="4 5" key="1">
    <citation type="submission" date="2018-11" db="EMBL/GenBank/DDBJ databases">
        <title>Genomic Encyclopedia of Type Strains, Phase IV (KMG-IV): sequencing the most valuable type-strain genomes for metagenomic binning, comparative biology and taxonomic classification.</title>
        <authorList>
            <person name="Goeker M."/>
        </authorList>
    </citation>
    <scope>NUCLEOTIDE SEQUENCE [LARGE SCALE GENOMIC DNA]</scope>
    <source>
        <strain evidence="4 5">DSM 100275</strain>
    </source>
</reference>
<proteinExistence type="predicted"/>
<dbReference type="PRINTS" id="PR01023">
    <property type="entry name" value="NAFLGMOTY"/>
</dbReference>
<evidence type="ECO:0000313" key="5">
    <source>
        <dbReference type="Proteomes" id="UP000276634"/>
    </source>
</evidence>
<evidence type="ECO:0000256" key="1">
    <source>
        <dbReference type="PROSITE-ProRule" id="PRU00473"/>
    </source>
</evidence>
<name>A0A3N1Y916_9GAMM</name>
<feature type="domain" description="OmpA-like" evidence="3">
    <location>
        <begin position="163"/>
        <end position="273"/>
    </location>
</feature>
<dbReference type="SUPFAM" id="SSF103088">
    <property type="entry name" value="OmpA-like"/>
    <property type="match status" value="1"/>
</dbReference>
<feature type="chain" id="PRO_5017996883" evidence="2">
    <location>
        <begin position="19"/>
        <end position="273"/>
    </location>
</feature>
<dbReference type="AlphaFoldDB" id="A0A3N1Y916"/>
<evidence type="ECO:0000256" key="2">
    <source>
        <dbReference type="SAM" id="SignalP"/>
    </source>
</evidence>
<evidence type="ECO:0000259" key="3">
    <source>
        <dbReference type="PROSITE" id="PS51123"/>
    </source>
</evidence>
<dbReference type="GO" id="GO:0016020">
    <property type="term" value="C:membrane"/>
    <property type="evidence" value="ECO:0007669"/>
    <property type="project" value="UniProtKB-UniRule"/>
</dbReference>
<dbReference type="InterPro" id="IPR041544">
    <property type="entry name" value="MotY_N"/>
</dbReference>
<dbReference type="PANTHER" id="PTHR30329:SF21">
    <property type="entry name" value="LIPOPROTEIN YIAD-RELATED"/>
    <property type="match status" value="1"/>
</dbReference>
<keyword evidence="1" id="KW-0472">Membrane</keyword>
<sequence length="273" mass="29018">MRAILLAVLILAAAPARALQSVYEAPLDEAVWRGGGTPARCELVHQVPGWGRVRFVHEAGGGLRLRLEPAAAAPVRVALAAVPPEWRPGMMIEDLAETALAGRPAAAEVAGEAAGRLLARLEAGIYGLASYARGGDEVMVFLSAVRFADGLEAFRACEARLLPWSFAEVARREVRFDSGSAAPPPAARAALAPLARWAAADPEVRVRVEASADPRGDARANLALSRRRAEAVRTLLVALGVPAARIELVPRGEVAAPRPRWAAVRRAEVRLLR</sequence>
<protein>
    <submittedName>
        <fullName evidence="4">Outer membrane protein OmpA-like peptidoglycan-associated protein</fullName>
    </submittedName>
</protein>
<dbReference type="EMBL" id="RJVI01000001">
    <property type="protein sequence ID" value="ROR35041.1"/>
    <property type="molecule type" value="Genomic_DNA"/>
</dbReference>
<dbReference type="InterPro" id="IPR036737">
    <property type="entry name" value="OmpA-like_sf"/>
</dbReference>